<reference evidence="1" key="1">
    <citation type="submission" date="2015-12" db="EMBL/GenBank/DDBJ databases">
        <title>De novo transcriptome assembly of four potential Pierce s Disease insect vectors from Arizona vineyards.</title>
        <authorList>
            <person name="Tassone E.E."/>
        </authorList>
    </citation>
    <scope>NUCLEOTIDE SEQUENCE</scope>
</reference>
<protein>
    <submittedName>
        <fullName evidence="1">Uncharacterized protein</fullName>
    </submittedName>
</protein>
<feature type="non-terminal residue" evidence="1">
    <location>
        <position position="1"/>
    </location>
</feature>
<feature type="non-terminal residue" evidence="1">
    <location>
        <position position="118"/>
    </location>
</feature>
<organism evidence="1">
    <name type="scientific">Clastoptera arizonana</name>
    <name type="common">Arizona spittle bug</name>
    <dbReference type="NCBI Taxonomy" id="38151"/>
    <lineage>
        <taxon>Eukaryota</taxon>
        <taxon>Metazoa</taxon>
        <taxon>Ecdysozoa</taxon>
        <taxon>Arthropoda</taxon>
        <taxon>Hexapoda</taxon>
        <taxon>Insecta</taxon>
        <taxon>Pterygota</taxon>
        <taxon>Neoptera</taxon>
        <taxon>Paraneoptera</taxon>
        <taxon>Hemiptera</taxon>
        <taxon>Auchenorrhyncha</taxon>
        <taxon>Cercopoidea</taxon>
        <taxon>Clastopteridae</taxon>
        <taxon>Clastoptera</taxon>
    </lineage>
</organism>
<name>A0A1B6CNQ1_9HEMI</name>
<dbReference type="AlphaFoldDB" id="A0A1B6CNQ1"/>
<sequence>LADQVRVADQQRWGHSQEHAAIFVASQFIVQFRVDFVHISSQEELILCVPEEGNRLNERYTEALPVRERGYGIEEEENNEYNAKEQNVVADVMNRKNHDQAVPVCISRTSNRLECFTI</sequence>
<dbReference type="EMBL" id="GEDC01022216">
    <property type="protein sequence ID" value="JAS15082.1"/>
    <property type="molecule type" value="Transcribed_RNA"/>
</dbReference>
<accession>A0A1B6CNQ1</accession>
<evidence type="ECO:0000313" key="1">
    <source>
        <dbReference type="EMBL" id="JAS15082.1"/>
    </source>
</evidence>
<gene>
    <name evidence="1" type="ORF">g.45629</name>
</gene>
<proteinExistence type="predicted"/>